<accession>A0A1A8ZXV2</accession>
<gene>
    <name evidence="2" type="ORF">GA0070611_4248</name>
</gene>
<keyword evidence="3" id="KW-1185">Reference proteome</keyword>
<evidence type="ECO:0000313" key="3">
    <source>
        <dbReference type="Proteomes" id="UP000199385"/>
    </source>
</evidence>
<reference evidence="3" key="1">
    <citation type="submission" date="2016-06" db="EMBL/GenBank/DDBJ databases">
        <authorList>
            <person name="Varghese N."/>
            <person name="Submissions Spin"/>
        </authorList>
    </citation>
    <scope>NUCLEOTIDE SEQUENCE [LARGE SCALE GENOMIC DNA]</scope>
    <source>
        <strain evidence="3">DSM 44815</strain>
    </source>
</reference>
<protein>
    <submittedName>
        <fullName evidence="2">Uncharacterized protein</fullName>
    </submittedName>
</protein>
<proteinExistence type="predicted"/>
<name>A0A1A8ZXV2_9ACTN</name>
<dbReference type="AlphaFoldDB" id="A0A1A8ZXV2"/>
<organism evidence="2 3">
    <name type="scientific">Micromonospora auratinigra</name>
    <dbReference type="NCBI Taxonomy" id="261654"/>
    <lineage>
        <taxon>Bacteria</taxon>
        <taxon>Bacillati</taxon>
        <taxon>Actinomycetota</taxon>
        <taxon>Actinomycetes</taxon>
        <taxon>Micromonosporales</taxon>
        <taxon>Micromonosporaceae</taxon>
        <taxon>Micromonospora</taxon>
    </lineage>
</organism>
<dbReference type="PATRIC" id="fig|261654.4.peg.4316"/>
<dbReference type="EMBL" id="LT594323">
    <property type="protein sequence ID" value="SBT48974.1"/>
    <property type="molecule type" value="Genomic_DNA"/>
</dbReference>
<dbReference type="STRING" id="261654.GA0070611_4248"/>
<feature type="region of interest" description="Disordered" evidence="1">
    <location>
        <begin position="1"/>
        <end position="29"/>
    </location>
</feature>
<dbReference type="Proteomes" id="UP000199385">
    <property type="component" value="Chromosome I"/>
</dbReference>
<evidence type="ECO:0000313" key="2">
    <source>
        <dbReference type="EMBL" id="SBT48974.1"/>
    </source>
</evidence>
<sequence length="207" mass="23423">MPDEVRRQMSNPLPDPFADHPDWAPQPPRPIEIVPATGRVELRGRRVLVGLPGLGWRADLRADERVVQGSRTYVPVIPEHEWYRAEAEQVEVFAPLVPVERVWVETVGERRPAGRPADTGIRLVSLDAPTRRPPTPVFETDAVTGRRVVHVTGTSEQRDLRAVTETYSGADGDICVRVAPELEWYRWAWRGQAPTTLEVPVHLLWLE</sequence>
<evidence type="ECO:0000256" key="1">
    <source>
        <dbReference type="SAM" id="MobiDB-lite"/>
    </source>
</evidence>